<reference evidence="11 12" key="1">
    <citation type="submission" date="2019-08" db="EMBL/GenBank/DDBJ databases">
        <title>In-depth cultivation of the pig gut microbiome towards novel bacterial diversity and tailored functional studies.</title>
        <authorList>
            <person name="Wylensek D."/>
            <person name="Hitch T.C.A."/>
            <person name="Clavel T."/>
        </authorList>
    </citation>
    <scope>NUCLEOTIDE SEQUENCE [LARGE SCALE GENOMIC DNA]</scope>
    <source>
        <strain evidence="11 12">Oil+RF-744-WCA-WT-13</strain>
    </source>
</reference>
<dbReference type="AlphaFoldDB" id="A0A7X2P6X4"/>
<feature type="transmembrane region" description="Helical" evidence="10">
    <location>
        <begin position="202"/>
        <end position="225"/>
    </location>
</feature>
<keyword evidence="9" id="KW-0046">Antibiotic resistance</keyword>
<evidence type="ECO:0000256" key="4">
    <source>
        <dbReference type="ARBA" id="ARBA00022448"/>
    </source>
</evidence>
<comment type="caution">
    <text evidence="11">The sequence shown here is derived from an EMBL/GenBank/DDBJ whole genome shotgun (WGS) entry which is preliminary data.</text>
</comment>
<feature type="transmembrane region" description="Helical" evidence="10">
    <location>
        <begin position="432"/>
        <end position="450"/>
    </location>
</feature>
<keyword evidence="5" id="KW-1003">Cell membrane</keyword>
<gene>
    <name evidence="11" type="ORF">FYJ60_03295</name>
</gene>
<feature type="transmembrane region" description="Helical" evidence="10">
    <location>
        <begin position="147"/>
        <end position="168"/>
    </location>
</feature>
<evidence type="ECO:0000256" key="1">
    <source>
        <dbReference type="ARBA" id="ARBA00004651"/>
    </source>
</evidence>
<dbReference type="InterPro" id="IPR045070">
    <property type="entry name" value="MATE_MepA-like"/>
</dbReference>
<evidence type="ECO:0000256" key="10">
    <source>
        <dbReference type="SAM" id="Phobius"/>
    </source>
</evidence>
<keyword evidence="8 10" id="KW-0472">Membrane</keyword>
<dbReference type="EMBL" id="VUMV01000002">
    <property type="protein sequence ID" value="MST81342.1"/>
    <property type="molecule type" value="Genomic_DNA"/>
</dbReference>
<dbReference type="CDD" id="cd13143">
    <property type="entry name" value="MATE_MepA_like"/>
    <property type="match status" value="1"/>
</dbReference>
<evidence type="ECO:0000256" key="7">
    <source>
        <dbReference type="ARBA" id="ARBA00022989"/>
    </source>
</evidence>
<dbReference type="PANTHER" id="PTHR43823">
    <property type="entry name" value="SPORULATION PROTEIN YKVU"/>
    <property type="match status" value="1"/>
</dbReference>
<feature type="transmembrane region" description="Helical" evidence="10">
    <location>
        <begin position="368"/>
        <end position="387"/>
    </location>
</feature>
<dbReference type="GO" id="GO:0042910">
    <property type="term" value="F:xenobiotic transmembrane transporter activity"/>
    <property type="evidence" value="ECO:0007669"/>
    <property type="project" value="InterPro"/>
</dbReference>
<evidence type="ECO:0000256" key="8">
    <source>
        <dbReference type="ARBA" id="ARBA00023136"/>
    </source>
</evidence>
<feature type="transmembrane region" description="Helical" evidence="10">
    <location>
        <begin position="108"/>
        <end position="127"/>
    </location>
</feature>
<accession>A0A7X2P6X4</accession>
<dbReference type="InterPro" id="IPR002528">
    <property type="entry name" value="MATE_fam"/>
</dbReference>
<evidence type="ECO:0000256" key="2">
    <source>
        <dbReference type="ARBA" id="ARBA00008417"/>
    </source>
</evidence>
<protein>
    <recommendedName>
        <fullName evidence="3">Multidrug export protein MepA</fullName>
    </recommendedName>
</protein>
<sequence>MESDEKQELSAMEEQYRKMTQEPVSRLILSLSLPTIVSMLVTNIYNMADTWFVSGIGTSASGATGVVFGLMAILQAFGFMFGHGAGSNISRLLGARNVEHARNFSADSFYLSIGAGTLVMVLGLIFMNPLMRLLGSTETILPYARDYAFYILIAGPALTSSCVMNNILRYEGKAFYAMIGLTSGGILNIFGDAFLIRVLHMGIAGAGLSTAVSQYISFFILLLPYLRGKTQSSFSPRYFVWNSRLIRNIVMTGTPSLLRQGLNSLSTMVMNNFAGVYGDAAVAAVSIVTRIVMFLNCVTIGIGQGFQPVSAFNYGAKIYRRVKEGFLYSLKSALLLMAALSILAWIFAPQLIEWFRDDPAVIRIGEKMLRIQCIGMFISPLSVYGDMMFQSIGKAKTASFMASLRRGILLIPLVILLTSLFGLTGLEWCQGIAEILTAAITMPFVIRFFMRLPDPPLSGDDAP</sequence>
<feature type="transmembrane region" description="Helical" evidence="10">
    <location>
        <begin position="326"/>
        <end position="348"/>
    </location>
</feature>
<dbReference type="PIRSF" id="PIRSF006603">
    <property type="entry name" value="DinF"/>
    <property type="match status" value="1"/>
</dbReference>
<dbReference type="InterPro" id="IPR051327">
    <property type="entry name" value="MATE_MepA_subfamily"/>
</dbReference>
<comment type="similarity">
    <text evidence="2">Belongs to the multi antimicrobial extrusion (MATE) (TC 2.A.66.1) family. MepA subfamily.</text>
</comment>
<evidence type="ECO:0000313" key="11">
    <source>
        <dbReference type="EMBL" id="MST81342.1"/>
    </source>
</evidence>
<dbReference type="InterPro" id="IPR048279">
    <property type="entry name" value="MdtK-like"/>
</dbReference>
<keyword evidence="12" id="KW-1185">Reference proteome</keyword>
<dbReference type="NCBIfam" id="TIGR00797">
    <property type="entry name" value="matE"/>
    <property type="match status" value="1"/>
</dbReference>
<evidence type="ECO:0000256" key="5">
    <source>
        <dbReference type="ARBA" id="ARBA00022475"/>
    </source>
</evidence>
<feature type="transmembrane region" description="Helical" evidence="10">
    <location>
        <begin position="65"/>
        <end position="87"/>
    </location>
</feature>
<feature type="transmembrane region" description="Helical" evidence="10">
    <location>
        <begin position="27"/>
        <end position="45"/>
    </location>
</feature>
<name>A0A7X2P6X4_9FIRM</name>
<feature type="transmembrane region" description="Helical" evidence="10">
    <location>
        <begin position="175"/>
        <end position="196"/>
    </location>
</feature>
<dbReference type="Pfam" id="PF01554">
    <property type="entry name" value="MatE"/>
    <property type="match status" value="2"/>
</dbReference>
<dbReference type="Proteomes" id="UP000466864">
    <property type="component" value="Unassembled WGS sequence"/>
</dbReference>
<proteinExistence type="inferred from homology"/>
<evidence type="ECO:0000256" key="3">
    <source>
        <dbReference type="ARBA" id="ARBA00022106"/>
    </source>
</evidence>
<feature type="transmembrane region" description="Helical" evidence="10">
    <location>
        <begin position="408"/>
        <end position="426"/>
    </location>
</feature>
<dbReference type="GO" id="GO:0005886">
    <property type="term" value="C:plasma membrane"/>
    <property type="evidence" value="ECO:0007669"/>
    <property type="project" value="UniProtKB-SubCell"/>
</dbReference>
<evidence type="ECO:0000313" key="12">
    <source>
        <dbReference type="Proteomes" id="UP000466864"/>
    </source>
</evidence>
<dbReference type="RefSeq" id="WP_154457159.1">
    <property type="nucleotide sequence ID" value="NZ_VUMV01000002.1"/>
</dbReference>
<dbReference type="GO" id="GO:0046677">
    <property type="term" value="P:response to antibiotic"/>
    <property type="evidence" value="ECO:0007669"/>
    <property type="project" value="UniProtKB-KW"/>
</dbReference>
<comment type="subcellular location">
    <subcellularLocation>
        <location evidence="1">Cell membrane</location>
        <topology evidence="1">Multi-pass membrane protein</topology>
    </subcellularLocation>
</comment>
<keyword evidence="7 10" id="KW-1133">Transmembrane helix</keyword>
<evidence type="ECO:0000256" key="9">
    <source>
        <dbReference type="ARBA" id="ARBA00023251"/>
    </source>
</evidence>
<dbReference type="PANTHER" id="PTHR43823:SF3">
    <property type="entry name" value="MULTIDRUG EXPORT PROTEIN MEPA"/>
    <property type="match status" value="1"/>
</dbReference>
<dbReference type="GO" id="GO:0015297">
    <property type="term" value="F:antiporter activity"/>
    <property type="evidence" value="ECO:0007669"/>
    <property type="project" value="InterPro"/>
</dbReference>
<keyword evidence="6 10" id="KW-0812">Transmembrane</keyword>
<evidence type="ECO:0000256" key="6">
    <source>
        <dbReference type="ARBA" id="ARBA00022692"/>
    </source>
</evidence>
<organism evidence="11 12">
    <name type="scientific">Bilifractor porci</name>
    <dbReference type="NCBI Taxonomy" id="2606636"/>
    <lineage>
        <taxon>Bacteria</taxon>
        <taxon>Bacillati</taxon>
        <taxon>Bacillota</taxon>
        <taxon>Clostridia</taxon>
        <taxon>Lachnospirales</taxon>
        <taxon>Lachnospiraceae</taxon>
        <taxon>Bilifractor</taxon>
    </lineage>
</organism>
<keyword evidence="4" id="KW-0813">Transport</keyword>